<dbReference type="Proteomes" id="UP000198596">
    <property type="component" value="Unassembled WGS sequence"/>
</dbReference>
<reference evidence="3" key="1">
    <citation type="submission" date="2016-10" db="EMBL/GenBank/DDBJ databases">
        <authorList>
            <person name="Varghese N."/>
            <person name="Submissions S."/>
        </authorList>
    </citation>
    <scope>NUCLEOTIDE SEQUENCE [LARGE SCALE GENOMIC DNA]</scope>
    <source>
        <strain evidence="3">CGMCC 1.9227</strain>
    </source>
</reference>
<keyword evidence="3" id="KW-1185">Reference proteome</keyword>
<dbReference type="AlphaFoldDB" id="A0A1I2HRP0"/>
<feature type="transmembrane region" description="Helical" evidence="1">
    <location>
        <begin position="6"/>
        <end position="23"/>
    </location>
</feature>
<accession>A0A1I2HRP0</accession>
<keyword evidence="1" id="KW-1133">Transmembrane helix</keyword>
<keyword evidence="1" id="KW-0812">Transmembrane</keyword>
<sequence length="56" mass="6680">MKINWIVVSIVIICILVLIVFLIRKNQKDKKKYTDFLNNDFKKADEEESDLNDDSY</sequence>
<dbReference type="EMBL" id="FONQ01000015">
    <property type="protein sequence ID" value="SFF32208.1"/>
    <property type="molecule type" value="Genomic_DNA"/>
</dbReference>
<keyword evidence="1" id="KW-0472">Membrane</keyword>
<proteinExistence type="predicted"/>
<protein>
    <submittedName>
        <fullName evidence="2">Uncharacterized protein</fullName>
    </submittedName>
</protein>
<dbReference type="STRING" id="935223.SAMN04488131_11537"/>
<evidence type="ECO:0000256" key="1">
    <source>
        <dbReference type="SAM" id="Phobius"/>
    </source>
</evidence>
<name>A0A1I2HRP0_9FLAO</name>
<evidence type="ECO:0000313" key="3">
    <source>
        <dbReference type="Proteomes" id="UP000198596"/>
    </source>
</evidence>
<evidence type="ECO:0000313" key="2">
    <source>
        <dbReference type="EMBL" id="SFF32208.1"/>
    </source>
</evidence>
<organism evidence="2 3">
    <name type="scientific">Flavobacterium xueshanense</name>
    <dbReference type="NCBI Taxonomy" id="935223"/>
    <lineage>
        <taxon>Bacteria</taxon>
        <taxon>Pseudomonadati</taxon>
        <taxon>Bacteroidota</taxon>
        <taxon>Flavobacteriia</taxon>
        <taxon>Flavobacteriales</taxon>
        <taxon>Flavobacteriaceae</taxon>
        <taxon>Flavobacterium</taxon>
    </lineage>
</organism>
<gene>
    <name evidence="2" type="ORF">SAMN04488131_11537</name>
</gene>
<dbReference type="RefSeq" id="WP_167547464.1">
    <property type="nucleotide sequence ID" value="NZ_FONQ01000015.1"/>
</dbReference>